<dbReference type="Proteomes" id="UP000324222">
    <property type="component" value="Unassembled WGS sequence"/>
</dbReference>
<gene>
    <name evidence="1" type="ORF">E2C01_004645</name>
</gene>
<protein>
    <submittedName>
        <fullName evidence="1">Uncharacterized protein</fullName>
    </submittedName>
</protein>
<evidence type="ECO:0000313" key="2">
    <source>
        <dbReference type="Proteomes" id="UP000324222"/>
    </source>
</evidence>
<proteinExistence type="predicted"/>
<dbReference type="EMBL" id="VSRR010000190">
    <property type="protein sequence ID" value="MPC11969.1"/>
    <property type="molecule type" value="Genomic_DNA"/>
</dbReference>
<comment type="caution">
    <text evidence="1">The sequence shown here is derived from an EMBL/GenBank/DDBJ whole genome shotgun (WGS) entry which is preliminary data.</text>
</comment>
<name>A0A5B7CR38_PORTR</name>
<keyword evidence="2" id="KW-1185">Reference proteome</keyword>
<sequence length="81" mass="8797">MDSTTSLTSINIIAKITPAPLASLIMSVKALVRFSTTAMAIEPTKPAMLKMATTTPAKNCTRIAGENVRRVVHEYTQNLTY</sequence>
<organism evidence="1 2">
    <name type="scientific">Portunus trituberculatus</name>
    <name type="common">Swimming crab</name>
    <name type="synonym">Neptunus trituberculatus</name>
    <dbReference type="NCBI Taxonomy" id="210409"/>
    <lineage>
        <taxon>Eukaryota</taxon>
        <taxon>Metazoa</taxon>
        <taxon>Ecdysozoa</taxon>
        <taxon>Arthropoda</taxon>
        <taxon>Crustacea</taxon>
        <taxon>Multicrustacea</taxon>
        <taxon>Malacostraca</taxon>
        <taxon>Eumalacostraca</taxon>
        <taxon>Eucarida</taxon>
        <taxon>Decapoda</taxon>
        <taxon>Pleocyemata</taxon>
        <taxon>Brachyura</taxon>
        <taxon>Eubrachyura</taxon>
        <taxon>Portunoidea</taxon>
        <taxon>Portunidae</taxon>
        <taxon>Portuninae</taxon>
        <taxon>Portunus</taxon>
    </lineage>
</organism>
<dbReference type="AlphaFoldDB" id="A0A5B7CR38"/>
<reference evidence="1 2" key="1">
    <citation type="submission" date="2019-05" db="EMBL/GenBank/DDBJ databases">
        <title>Another draft genome of Portunus trituberculatus and its Hox gene families provides insights of decapod evolution.</title>
        <authorList>
            <person name="Jeong J.-H."/>
            <person name="Song I."/>
            <person name="Kim S."/>
            <person name="Choi T."/>
            <person name="Kim D."/>
            <person name="Ryu S."/>
            <person name="Kim W."/>
        </authorList>
    </citation>
    <scope>NUCLEOTIDE SEQUENCE [LARGE SCALE GENOMIC DNA]</scope>
    <source>
        <tissue evidence="1">Muscle</tissue>
    </source>
</reference>
<evidence type="ECO:0000313" key="1">
    <source>
        <dbReference type="EMBL" id="MPC11969.1"/>
    </source>
</evidence>
<accession>A0A5B7CR38</accession>